<comment type="caution">
    <text evidence="1">The sequence shown here is derived from an EMBL/GenBank/DDBJ whole genome shotgun (WGS) entry which is preliminary data.</text>
</comment>
<dbReference type="RefSeq" id="WP_154328095.1">
    <property type="nucleotide sequence ID" value="NZ_CP045696.1"/>
</dbReference>
<organism evidence="1 2">
    <name type="scientific">Sodaliphilus pleomorphus</name>
    <dbReference type="NCBI Taxonomy" id="2606626"/>
    <lineage>
        <taxon>Bacteria</taxon>
        <taxon>Pseudomonadati</taxon>
        <taxon>Bacteroidota</taxon>
        <taxon>Bacteroidia</taxon>
        <taxon>Bacteroidales</taxon>
        <taxon>Muribaculaceae</taxon>
        <taxon>Sodaliphilus</taxon>
    </lineage>
</organism>
<name>A0A6L5XGM9_9BACT</name>
<keyword evidence="2" id="KW-1185">Reference proteome</keyword>
<accession>A0A6L5XGM9</accession>
<sequence>MKRKLFIDGMHWDNILALPCVRGIGKRSDNEIVVKVKVAKVSYIYAAVGDALVEDDGGNWSIERKEAEK</sequence>
<dbReference type="EMBL" id="VULT01000029">
    <property type="protein sequence ID" value="MSS18679.1"/>
    <property type="molecule type" value="Genomic_DNA"/>
</dbReference>
<reference evidence="1 2" key="1">
    <citation type="submission" date="2019-08" db="EMBL/GenBank/DDBJ databases">
        <title>In-depth cultivation of the pig gut microbiome towards novel bacterial diversity and tailored functional studies.</title>
        <authorList>
            <person name="Wylensek D."/>
            <person name="Hitch T.C.A."/>
            <person name="Clavel T."/>
        </authorList>
    </citation>
    <scope>NUCLEOTIDE SEQUENCE [LARGE SCALE GENOMIC DNA]</scope>
    <source>
        <strain evidence="1 2">Oil-RF-744-WCA-WT-10</strain>
    </source>
</reference>
<evidence type="ECO:0000313" key="2">
    <source>
        <dbReference type="Proteomes" id="UP000483362"/>
    </source>
</evidence>
<dbReference type="Proteomes" id="UP000483362">
    <property type="component" value="Unassembled WGS sequence"/>
</dbReference>
<gene>
    <name evidence="1" type="ORF">FYJ29_13070</name>
</gene>
<proteinExistence type="predicted"/>
<protein>
    <submittedName>
        <fullName evidence="1">Uncharacterized protein</fullName>
    </submittedName>
</protein>
<dbReference type="AlphaFoldDB" id="A0A6L5XGM9"/>
<evidence type="ECO:0000313" key="1">
    <source>
        <dbReference type="EMBL" id="MSS18679.1"/>
    </source>
</evidence>